<evidence type="ECO:0000313" key="1">
    <source>
        <dbReference type="EMBL" id="VDD21605.1"/>
    </source>
</evidence>
<organism evidence="1">
    <name type="scientific">Brassica oleracea</name>
    <name type="common">Wild cabbage</name>
    <dbReference type="NCBI Taxonomy" id="3712"/>
    <lineage>
        <taxon>Eukaryota</taxon>
        <taxon>Viridiplantae</taxon>
        <taxon>Streptophyta</taxon>
        <taxon>Embryophyta</taxon>
        <taxon>Tracheophyta</taxon>
        <taxon>Spermatophyta</taxon>
        <taxon>Magnoliopsida</taxon>
        <taxon>eudicotyledons</taxon>
        <taxon>Gunneridae</taxon>
        <taxon>Pentapetalae</taxon>
        <taxon>rosids</taxon>
        <taxon>malvids</taxon>
        <taxon>Brassicales</taxon>
        <taxon>Brassicaceae</taxon>
        <taxon>Brassiceae</taxon>
        <taxon>Brassica</taxon>
    </lineage>
</organism>
<reference evidence="1" key="1">
    <citation type="submission" date="2018-11" db="EMBL/GenBank/DDBJ databases">
        <authorList>
            <consortium name="Genoscope - CEA"/>
            <person name="William W."/>
        </authorList>
    </citation>
    <scope>NUCLEOTIDE SEQUENCE</scope>
</reference>
<proteinExistence type="predicted"/>
<dbReference type="EMBL" id="LR031874">
    <property type="protein sequence ID" value="VDD21605.1"/>
    <property type="molecule type" value="Genomic_DNA"/>
</dbReference>
<dbReference type="AlphaFoldDB" id="A0A3P6DGX5"/>
<name>A0A3P6DGX5_BRAOL</name>
<sequence>MEIILEFLGKNKFSLLTKAIFFGFLLSLRLKLFGSYQFVKIVPKADDFQNQAQPLEYLARSLNLAIPFLTLLRVEDANKTAVTAFDNNLNPSIFKSDPSPSNIELKLSTKLSTQDMDVFSSEELKPRGSFAKDE</sequence>
<protein>
    <submittedName>
        <fullName evidence="1">Uncharacterized protein</fullName>
    </submittedName>
</protein>
<gene>
    <name evidence="1" type="ORF">BOLC2T07869H</name>
</gene>
<accession>A0A3P6DGX5</accession>